<reference evidence="2 3" key="1">
    <citation type="submission" date="2019-09" db="EMBL/GenBank/DDBJ databases">
        <title>Hydrogenophaga aromatica sp. nov., isolated from a para-xylene-degrading enrichment culture.</title>
        <authorList>
            <person name="Tancsics A."/>
            <person name="Banerjee S."/>
        </authorList>
    </citation>
    <scope>NUCLEOTIDE SEQUENCE [LARGE SCALE GENOMIC DNA]</scope>
    <source>
        <strain evidence="2 3">D2P1</strain>
    </source>
</reference>
<organism evidence="2 3">
    <name type="scientific">Hydrogenophaga aromaticivorans</name>
    <dbReference type="NCBI Taxonomy" id="2610898"/>
    <lineage>
        <taxon>Bacteria</taxon>
        <taxon>Pseudomonadati</taxon>
        <taxon>Pseudomonadota</taxon>
        <taxon>Betaproteobacteria</taxon>
        <taxon>Burkholderiales</taxon>
        <taxon>Comamonadaceae</taxon>
        <taxon>Hydrogenophaga</taxon>
    </lineage>
</organism>
<dbReference type="EMBL" id="VYGV01000006">
    <property type="protein sequence ID" value="NWF45383.1"/>
    <property type="molecule type" value="Genomic_DNA"/>
</dbReference>
<comment type="caution">
    <text evidence="2">The sequence shown here is derived from an EMBL/GenBank/DDBJ whole genome shotgun (WGS) entry which is preliminary data.</text>
</comment>
<evidence type="ECO:0000313" key="3">
    <source>
        <dbReference type="Proteomes" id="UP000545507"/>
    </source>
</evidence>
<dbReference type="RefSeq" id="WP_177135231.1">
    <property type="nucleotide sequence ID" value="NZ_VYGV01000006.1"/>
</dbReference>
<proteinExistence type="predicted"/>
<protein>
    <submittedName>
        <fullName evidence="2">Uncharacterized protein</fullName>
    </submittedName>
</protein>
<evidence type="ECO:0000256" key="1">
    <source>
        <dbReference type="SAM" id="MobiDB-lite"/>
    </source>
</evidence>
<sequence length="304" mass="32606">MNESAHPTFDSEEQQILSAILADEDGEMQAVDAATVDGAPADAAPAATPDPAPVVTPDASAPAQADVKPADDKPATEQSQGDVKAALRASRRSEQRTKAELEKARQEIEELRKAVPVAANEQDFTPEELASMQVDFPAQYKLYVKQQELAKQIAETRAAVPQPATTSDEFQPIEFRNDVQVLVDQVPDLLNWQHDPDAQDKLQRAIAYDSSLFVDPDWADKPILERLAEAVERTKRAFGVKPVAPNPAAPPAPRTDPAAAIAALKPAGPKSISDFGGGQPASAPTLNYSRMTDEEVLASLSATQ</sequence>
<feature type="region of interest" description="Disordered" evidence="1">
    <location>
        <begin position="1"/>
        <end position="104"/>
    </location>
</feature>
<accession>A0A7Y8GVW4</accession>
<evidence type="ECO:0000313" key="2">
    <source>
        <dbReference type="EMBL" id="NWF45383.1"/>
    </source>
</evidence>
<keyword evidence="3" id="KW-1185">Reference proteome</keyword>
<gene>
    <name evidence="2" type="ORF">F3K02_09000</name>
</gene>
<dbReference type="Proteomes" id="UP000545507">
    <property type="component" value="Unassembled WGS sequence"/>
</dbReference>
<feature type="compositionally biased region" description="Basic and acidic residues" evidence="1">
    <location>
        <begin position="91"/>
        <end position="104"/>
    </location>
</feature>
<feature type="region of interest" description="Disordered" evidence="1">
    <location>
        <begin position="271"/>
        <end position="290"/>
    </location>
</feature>
<dbReference type="AlphaFoldDB" id="A0A7Y8GVW4"/>
<name>A0A7Y8GVW4_9BURK</name>
<feature type="compositionally biased region" description="Low complexity" evidence="1">
    <location>
        <begin position="30"/>
        <end position="47"/>
    </location>
</feature>